<evidence type="ECO:0000313" key="2">
    <source>
        <dbReference type="WBParaSite" id="PS1159_v2.g2843.t1"/>
    </source>
</evidence>
<organism evidence="1 2">
    <name type="scientific">Panagrolaimus sp. PS1159</name>
    <dbReference type="NCBI Taxonomy" id="55785"/>
    <lineage>
        <taxon>Eukaryota</taxon>
        <taxon>Metazoa</taxon>
        <taxon>Ecdysozoa</taxon>
        <taxon>Nematoda</taxon>
        <taxon>Chromadorea</taxon>
        <taxon>Rhabditida</taxon>
        <taxon>Tylenchina</taxon>
        <taxon>Panagrolaimomorpha</taxon>
        <taxon>Panagrolaimoidea</taxon>
        <taxon>Panagrolaimidae</taxon>
        <taxon>Panagrolaimus</taxon>
    </lineage>
</organism>
<reference evidence="2" key="1">
    <citation type="submission" date="2022-11" db="UniProtKB">
        <authorList>
            <consortium name="WormBaseParasite"/>
        </authorList>
    </citation>
    <scope>IDENTIFICATION</scope>
</reference>
<sequence>MMNQFWLRMFLGCCILASLFAAVEKNNRGFNSLDTGENHGFHISKNSGFQNTAFHSVETVRQCSCKEVQQCFHSVWSETNCTYQDGSSLELGSEGRELEFRDKCSAEKVKDYCTLEGNEFISISDVGYISTKNLRRQNEQFCFNQNMIKCFKSHGCDIIAHNIVLKKIHGECNKETFKWKI</sequence>
<proteinExistence type="predicted"/>
<dbReference type="Proteomes" id="UP000887580">
    <property type="component" value="Unplaced"/>
</dbReference>
<evidence type="ECO:0000313" key="1">
    <source>
        <dbReference type="Proteomes" id="UP000887580"/>
    </source>
</evidence>
<protein>
    <submittedName>
        <fullName evidence="2">Uncharacterized protein</fullName>
    </submittedName>
</protein>
<name>A0AC35G940_9BILA</name>
<accession>A0AC35G940</accession>
<dbReference type="WBParaSite" id="PS1159_v2.g2843.t1">
    <property type="protein sequence ID" value="PS1159_v2.g2843.t1"/>
    <property type="gene ID" value="PS1159_v2.g2843"/>
</dbReference>